<feature type="region of interest" description="Disordered" evidence="1">
    <location>
        <begin position="1"/>
        <end position="26"/>
    </location>
</feature>
<reference evidence="2 3" key="1">
    <citation type="journal article" date="2010" name="J. Bacteriol.">
        <title>Genome sequence of the oligotrophic marine Gammaproteobacterium HTCC2143, isolated from the Oregon Coast.</title>
        <authorList>
            <person name="Oh H.M."/>
            <person name="Kang I."/>
            <person name="Ferriera S."/>
            <person name="Giovannoni S.J."/>
            <person name="Cho J.C."/>
        </authorList>
    </citation>
    <scope>NUCLEOTIDE SEQUENCE [LARGE SCALE GENOMIC DNA]</scope>
    <source>
        <strain evidence="2 3">HTCC2143</strain>
    </source>
</reference>
<dbReference type="AlphaFoldDB" id="A0YHK7"/>
<organism evidence="2 3">
    <name type="scientific">marine gamma proteobacterium HTCC2143</name>
    <dbReference type="NCBI Taxonomy" id="247633"/>
    <lineage>
        <taxon>Bacteria</taxon>
        <taxon>Pseudomonadati</taxon>
        <taxon>Pseudomonadota</taxon>
        <taxon>Gammaproteobacteria</taxon>
        <taxon>Cellvibrionales</taxon>
        <taxon>Spongiibacteraceae</taxon>
        <taxon>BD1-7 clade</taxon>
    </lineage>
</organism>
<keyword evidence="3" id="KW-1185">Reference proteome</keyword>
<comment type="caution">
    <text evidence="2">The sequence shown here is derived from an EMBL/GenBank/DDBJ whole genome shotgun (WGS) entry which is preliminary data.</text>
</comment>
<gene>
    <name evidence="2" type="ORF">GP2143_18351</name>
</gene>
<dbReference type="Proteomes" id="UP000004931">
    <property type="component" value="Unassembled WGS sequence"/>
</dbReference>
<evidence type="ECO:0000313" key="2">
    <source>
        <dbReference type="EMBL" id="EAW29691.1"/>
    </source>
</evidence>
<dbReference type="EMBL" id="AAVT01000018">
    <property type="protein sequence ID" value="EAW29691.1"/>
    <property type="molecule type" value="Genomic_DNA"/>
</dbReference>
<sequence>MSAEEANATGCLPAGKLGSGAGEVSPEAHQPWNDGCVLFCWIKSTKPDITNRPVQYAKRPPEGSLFNVLRLDIIR</sequence>
<evidence type="ECO:0000313" key="3">
    <source>
        <dbReference type="Proteomes" id="UP000004931"/>
    </source>
</evidence>
<evidence type="ECO:0000256" key="1">
    <source>
        <dbReference type="SAM" id="MobiDB-lite"/>
    </source>
</evidence>
<name>A0YHK7_9GAMM</name>
<protein>
    <submittedName>
        <fullName evidence="2">Uncharacterized protein</fullName>
    </submittedName>
</protein>
<proteinExistence type="predicted"/>
<accession>A0YHK7</accession>